<feature type="transmembrane region" description="Helical" evidence="8">
    <location>
        <begin position="135"/>
        <end position="152"/>
    </location>
</feature>
<accession>A0A381PT39</accession>
<dbReference type="InterPro" id="IPR050297">
    <property type="entry name" value="LipidA_mod_glycosyltrf_83"/>
</dbReference>
<evidence type="ECO:0000256" key="1">
    <source>
        <dbReference type="ARBA" id="ARBA00004651"/>
    </source>
</evidence>
<evidence type="ECO:0000313" key="10">
    <source>
        <dbReference type="EMBL" id="SUZ69678.1"/>
    </source>
</evidence>
<feature type="non-terminal residue" evidence="10">
    <location>
        <position position="1"/>
    </location>
</feature>
<evidence type="ECO:0000256" key="6">
    <source>
        <dbReference type="ARBA" id="ARBA00022989"/>
    </source>
</evidence>
<keyword evidence="2" id="KW-1003">Cell membrane</keyword>
<evidence type="ECO:0000256" key="8">
    <source>
        <dbReference type="SAM" id="Phobius"/>
    </source>
</evidence>
<feature type="transmembrane region" description="Helical" evidence="8">
    <location>
        <begin position="340"/>
        <end position="357"/>
    </location>
</feature>
<keyword evidence="7 8" id="KW-0472">Membrane</keyword>
<dbReference type="PANTHER" id="PTHR33908">
    <property type="entry name" value="MANNOSYLTRANSFERASE YKCB-RELATED"/>
    <property type="match status" value="1"/>
</dbReference>
<feature type="transmembrane region" description="Helical" evidence="8">
    <location>
        <begin position="286"/>
        <end position="303"/>
    </location>
</feature>
<feature type="domain" description="Glycosyltransferase RgtA/B/C/D-like" evidence="9">
    <location>
        <begin position="107"/>
        <end position="242"/>
    </location>
</feature>
<keyword evidence="6 8" id="KW-1133">Transmembrane helix</keyword>
<dbReference type="GO" id="GO:0005886">
    <property type="term" value="C:plasma membrane"/>
    <property type="evidence" value="ECO:0007669"/>
    <property type="project" value="UniProtKB-SubCell"/>
</dbReference>
<keyword evidence="4" id="KW-0808">Transferase</keyword>
<reference evidence="10" key="1">
    <citation type="submission" date="2018-05" db="EMBL/GenBank/DDBJ databases">
        <authorList>
            <person name="Lanie J.A."/>
            <person name="Ng W.-L."/>
            <person name="Kazmierczak K.M."/>
            <person name="Andrzejewski T.M."/>
            <person name="Davidsen T.M."/>
            <person name="Wayne K.J."/>
            <person name="Tettelin H."/>
            <person name="Glass J.I."/>
            <person name="Rusch D."/>
            <person name="Podicherti R."/>
            <person name="Tsui H.-C.T."/>
            <person name="Winkler M.E."/>
        </authorList>
    </citation>
    <scope>NUCLEOTIDE SEQUENCE</scope>
</reference>
<dbReference type="GO" id="GO:0016763">
    <property type="term" value="F:pentosyltransferase activity"/>
    <property type="evidence" value="ECO:0007669"/>
    <property type="project" value="TreeGrafter"/>
</dbReference>
<keyword evidence="5 8" id="KW-0812">Transmembrane</keyword>
<feature type="transmembrane region" description="Helical" evidence="8">
    <location>
        <begin position="229"/>
        <end position="250"/>
    </location>
</feature>
<dbReference type="AlphaFoldDB" id="A0A381PT39"/>
<evidence type="ECO:0000256" key="2">
    <source>
        <dbReference type="ARBA" id="ARBA00022475"/>
    </source>
</evidence>
<evidence type="ECO:0000256" key="7">
    <source>
        <dbReference type="ARBA" id="ARBA00023136"/>
    </source>
</evidence>
<feature type="transmembrane region" description="Helical" evidence="8">
    <location>
        <begin position="310"/>
        <end position="328"/>
    </location>
</feature>
<feature type="transmembrane region" description="Helical" evidence="8">
    <location>
        <begin position="188"/>
        <end position="217"/>
    </location>
</feature>
<gene>
    <name evidence="10" type="ORF">METZ01_LOCUS22532</name>
</gene>
<name>A0A381PT39_9ZZZZ</name>
<dbReference type="EMBL" id="UINC01001069">
    <property type="protein sequence ID" value="SUZ69678.1"/>
    <property type="molecule type" value="Genomic_DNA"/>
</dbReference>
<dbReference type="GO" id="GO:0008610">
    <property type="term" value="P:lipid biosynthetic process"/>
    <property type="evidence" value="ECO:0007669"/>
    <property type="project" value="UniProtKB-ARBA"/>
</dbReference>
<dbReference type="InterPro" id="IPR038731">
    <property type="entry name" value="RgtA/B/C-like"/>
</dbReference>
<feature type="transmembrane region" description="Helical" evidence="8">
    <location>
        <begin position="369"/>
        <end position="386"/>
    </location>
</feature>
<proteinExistence type="predicted"/>
<evidence type="ECO:0000259" key="9">
    <source>
        <dbReference type="Pfam" id="PF13231"/>
    </source>
</evidence>
<feature type="transmembrane region" description="Helical" evidence="8">
    <location>
        <begin position="462"/>
        <end position="495"/>
    </location>
</feature>
<organism evidence="10">
    <name type="scientific">marine metagenome</name>
    <dbReference type="NCBI Taxonomy" id="408172"/>
    <lineage>
        <taxon>unclassified sequences</taxon>
        <taxon>metagenomes</taxon>
        <taxon>ecological metagenomes</taxon>
    </lineage>
</organism>
<evidence type="ECO:0000256" key="4">
    <source>
        <dbReference type="ARBA" id="ARBA00022679"/>
    </source>
</evidence>
<evidence type="ECO:0000256" key="5">
    <source>
        <dbReference type="ARBA" id="ARBA00022692"/>
    </source>
</evidence>
<feature type="transmembrane region" description="Helical" evidence="8">
    <location>
        <begin position="68"/>
        <end position="86"/>
    </location>
</feature>
<dbReference type="PANTHER" id="PTHR33908:SF11">
    <property type="entry name" value="MEMBRANE PROTEIN"/>
    <property type="match status" value="1"/>
</dbReference>
<dbReference type="Pfam" id="PF13231">
    <property type="entry name" value="PMT_2"/>
    <property type="match status" value="1"/>
</dbReference>
<feature type="transmembrane region" description="Helical" evidence="8">
    <location>
        <begin position="107"/>
        <end position="129"/>
    </location>
</feature>
<sequence>VKASRAVKRAARLVFLFSLCLYAATTGGSMATDIMTYEVTKAIVEEHSVALPYNVFGMEAHRGVDRRYYAPYGIGHALYSVPFYMLGRAADHFTEGSIGRSESVRKAGMTLGSVVAAAISVWLMFWFAFALTGRSGPSVMTALSLGCATALWPYAKFGFNAPLATLCVLAAVYAAWHGARSRQVHTLVLSGVGIGVALLVRHELVLISLPIALWLVLESWPDWRRALRQISMVATPAVVAVVITGYYNWIRFGNVFDTGYLRDHTAGFSSFFEGALGLLFSPGGSFFLYSPLLILGIVALYELTRHDRNLGILLGGVSLVMFCFYASLEHWDADRSYGPRYLLPLAPMLCLPLVRWFACTTGDMRRRAVIIGLALSFMVQLPGVLVDFSKVGNTPEIGYQTREVRRWQWPSSSFALNVKAASVAVPANFRFLTGIDPSPPREPAVGLARDYSSQFSYSLDFWWVYLFFLTTVSGTTSLLLGIASLGSAGALLLMLRRTVIHLD</sequence>
<evidence type="ECO:0000256" key="3">
    <source>
        <dbReference type="ARBA" id="ARBA00022676"/>
    </source>
</evidence>
<feature type="transmembrane region" description="Helical" evidence="8">
    <location>
        <begin position="159"/>
        <end position="176"/>
    </location>
</feature>
<keyword evidence="3" id="KW-0328">Glycosyltransferase</keyword>
<protein>
    <recommendedName>
        <fullName evidence="9">Glycosyltransferase RgtA/B/C/D-like domain-containing protein</fullName>
    </recommendedName>
</protein>
<comment type="subcellular location">
    <subcellularLocation>
        <location evidence="1">Cell membrane</location>
        <topology evidence="1">Multi-pass membrane protein</topology>
    </subcellularLocation>
</comment>